<accession>A0A3N4KH05</accession>
<reference evidence="2 3" key="1">
    <citation type="journal article" date="2018" name="Nat. Ecol. Evol.">
        <title>Pezizomycetes genomes reveal the molecular basis of ectomycorrhizal truffle lifestyle.</title>
        <authorList>
            <person name="Murat C."/>
            <person name="Payen T."/>
            <person name="Noel B."/>
            <person name="Kuo A."/>
            <person name="Morin E."/>
            <person name="Chen J."/>
            <person name="Kohler A."/>
            <person name="Krizsan K."/>
            <person name="Balestrini R."/>
            <person name="Da Silva C."/>
            <person name="Montanini B."/>
            <person name="Hainaut M."/>
            <person name="Levati E."/>
            <person name="Barry K.W."/>
            <person name="Belfiori B."/>
            <person name="Cichocki N."/>
            <person name="Clum A."/>
            <person name="Dockter R.B."/>
            <person name="Fauchery L."/>
            <person name="Guy J."/>
            <person name="Iotti M."/>
            <person name="Le Tacon F."/>
            <person name="Lindquist E.A."/>
            <person name="Lipzen A."/>
            <person name="Malagnac F."/>
            <person name="Mello A."/>
            <person name="Molinier V."/>
            <person name="Miyauchi S."/>
            <person name="Poulain J."/>
            <person name="Riccioni C."/>
            <person name="Rubini A."/>
            <person name="Sitrit Y."/>
            <person name="Splivallo R."/>
            <person name="Traeger S."/>
            <person name="Wang M."/>
            <person name="Zifcakova L."/>
            <person name="Wipf D."/>
            <person name="Zambonelli A."/>
            <person name="Paolocci F."/>
            <person name="Nowrousian M."/>
            <person name="Ottonello S."/>
            <person name="Baldrian P."/>
            <person name="Spatafora J.W."/>
            <person name="Henrissat B."/>
            <person name="Nagy L.G."/>
            <person name="Aury J.M."/>
            <person name="Wincker P."/>
            <person name="Grigoriev I.V."/>
            <person name="Bonfante P."/>
            <person name="Martin F.M."/>
        </authorList>
    </citation>
    <scope>NUCLEOTIDE SEQUENCE [LARGE SCALE GENOMIC DNA]</scope>
    <source>
        <strain evidence="2 3">120613-1</strain>
    </source>
</reference>
<organism evidence="2 3">
    <name type="scientific">Choiromyces venosus 120613-1</name>
    <dbReference type="NCBI Taxonomy" id="1336337"/>
    <lineage>
        <taxon>Eukaryota</taxon>
        <taxon>Fungi</taxon>
        <taxon>Dikarya</taxon>
        <taxon>Ascomycota</taxon>
        <taxon>Pezizomycotina</taxon>
        <taxon>Pezizomycetes</taxon>
        <taxon>Pezizales</taxon>
        <taxon>Tuberaceae</taxon>
        <taxon>Choiromyces</taxon>
    </lineage>
</organism>
<dbReference type="AlphaFoldDB" id="A0A3N4KH05"/>
<feature type="transmembrane region" description="Helical" evidence="1">
    <location>
        <begin position="7"/>
        <end position="28"/>
    </location>
</feature>
<keyword evidence="1" id="KW-0472">Membrane</keyword>
<evidence type="ECO:0008006" key="4">
    <source>
        <dbReference type="Google" id="ProtNLM"/>
    </source>
</evidence>
<protein>
    <recommendedName>
        <fullName evidence="4">Glycosyltransferase family 8 protein</fullName>
    </recommendedName>
</protein>
<keyword evidence="1" id="KW-0812">Transmembrane</keyword>
<keyword evidence="1" id="KW-1133">Transmembrane helix</keyword>
<dbReference type="EMBL" id="ML120354">
    <property type="protein sequence ID" value="RPB05145.1"/>
    <property type="molecule type" value="Genomic_DNA"/>
</dbReference>
<evidence type="ECO:0000313" key="3">
    <source>
        <dbReference type="Proteomes" id="UP000276215"/>
    </source>
</evidence>
<keyword evidence="3" id="KW-1185">Reference proteome</keyword>
<dbReference type="InterPro" id="IPR029044">
    <property type="entry name" value="Nucleotide-diphossugar_trans"/>
</dbReference>
<dbReference type="Proteomes" id="UP000276215">
    <property type="component" value="Unassembled WGS sequence"/>
</dbReference>
<dbReference type="Gene3D" id="3.90.550.10">
    <property type="entry name" value="Spore Coat Polysaccharide Biosynthesis Protein SpsA, Chain A"/>
    <property type="match status" value="1"/>
</dbReference>
<gene>
    <name evidence="2" type="ORF">L873DRAFT_948518</name>
</gene>
<evidence type="ECO:0000313" key="2">
    <source>
        <dbReference type="EMBL" id="RPB05145.1"/>
    </source>
</evidence>
<proteinExistence type="predicted"/>
<dbReference type="OrthoDB" id="5367275at2759"/>
<evidence type="ECO:0000256" key="1">
    <source>
        <dbReference type="SAM" id="Phobius"/>
    </source>
</evidence>
<sequence length="354" mass="40212">MAGRLPLRLAATIIFFFSFLLFISGWILQQKSLTALQAAMRQPVPTPYVAESSKHKPKPPFQLIDQTNNIPVLRSKKNLKAAHFQFVQGKENVCHSLMVLAELARFGTEADKILLYPKSWVGTEEGTWSRLLTAAEKRFKVKVRAVGGLDGETLGDAGPSLLHAFAETKYDRILYLEPLGLPLRNLDHLLYDTLTAPIIGTRSYWFPKAVQQQLGSLSGQVLLITPSDRSFNQVKKAQLENPKDDSISIINNLYSAHSLILPQHPYATNAFEFRAVDHSKYTLNDWDPVKVSEESYYVSFMDESAPMPWFAWPQEVTDKVRPKVPDDAMVWKALYDRWARVRMNVCGLDLEYLK</sequence>
<name>A0A3N4KH05_9PEZI</name>